<keyword evidence="4" id="KW-0539">Nucleus</keyword>
<dbReference type="SMART" id="SM00066">
    <property type="entry name" value="GAL4"/>
    <property type="match status" value="1"/>
</dbReference>
<dbReference type="InterPro" id="IPR021858">
    <property type="entry name" value="Fun_TF"/>
</dbReference>
<sequence length="588" mass="66757">MMFFFFSSPIPTRACAALDRLALRRGIAKESSEEIPTLCSSSSPVSQTLRIRLDQRSTDRSSTERSMSDTSSPSATAAAQSTTSRARQEKRHRARHLKSRKGCYTCKQRRVKCDEVRPVCGACSFRGESCSFPPPAPSMYVYTDMRDPRMTDSEGPRNSRKPKRVVPIPHPLQPLEFHLPGLSAAPVPSLHGETINMSDMNLLTRFMLQTSKKMSLHQKRMFIWQQIIPDMAAEREYLMHLLLALAGAHALYESEIASTGTPSIDGSQLIPSSIDNPAIHDLHRIIEHHQKGLRGFREALSDMTAATAEYVFCGSLLIVAFAFASLSIRDLSRTEPALRNGDNDESPFTDWLHLVRGLTSVVQEHWFTLKLSRLRDMLYYEYANEDWRHTLSTARVPRLTNGSRMVLMFADGAAREISTLRTYATTLSSSPAAHEANPTSIQYSPDIPTGEDDKQDEHSNTIDKLEEIYMRILNVFHFAESKRDCSALRDFQIDLEEAAVLSWPQMVSNVFIASLRPRDQVEIAEGFSYTILAHFYLVFVLFEDLWYINRGFYKEIEKIFQLVNALNNDRLLTLMEWPMAVIAANRME</sequence>
<evidence type="ECO:0000259" key="6">
    <source>
        <dbReference type="PROSITE" id="PS50048"/>
    </source>
</evidence>
<evidence type="ECO:0000256" key="2">
    <source>
        <dbReference type="ARBA" id="ARBA00023125"/>
    </source>
</evidence>
<dbReference type="EMBL" id="CP044620">
    <property type="protein sequence ID" value="QRD85686.1"/>
    <property type="molecule type" value="Genomic_DNA"/>
</dbReference>
<keyword evidence="2" id="KW-0238">DNA-binding</keyword>
<dbReference type="Pfam" id="PF00172">
    <property type="entry name" value="Zn_clus"/>
    <property type="match status" value="1"/>
</dbReference>
<keyword evidence="8" id="KW-1185">Reference proteome</keyword>
<dbReference type="InterPro" id="IPR001138">
    <property type="entry name" value="Zn2Cys6_DnaBD"/>
</dbReference>
<feature type="region of interest" description="Disordered" evidence="5">
    <location>
        <begin position="428"/>
        <end position="458"/>
    </location>
</feature>
<evidence type="ECO:0000256" key="5">
    <source>
        <dbReference type="SAM" id="MobiDB-lite"/>
    </source>
</evidence>
<feature type="domain" description="Zn(2)-C6 fungal-type" evidence="6">
    <location>
        <begin position="102"/>
        <end position="132"/>
    </location>
</feature>
<dbReference type="GO" id="GO:0003677">
    <property type="term" value="F:DNA binding"/>
    <property type="evidence" value="ECO:0007669"/>
    <property type="project" value="UniProtKB-KW"/>
</dbReference>
<dbReference type="Gene3D" id="4.10.240.10">
    <property type="entry name" value="Zn(2)-C6 fungal-type DNA-binding domain"/>
    <property type="match status" value="1"/>
</dbReference>
<organism evidence="7 8">
    <name type="scientific">Aspergillus flavus (strain ATCC 200026 / FGSC A1120 / IAM 13836 / NRRL 3357 / JCM 12722 / SRRC 167)</name>
    <dbReference type="NCBI Taxonomy" id="332952"/>
    <lineage>
        <taxon>Eukaryota</taxon>
        <taxon>Fungi</taxon>
        <taxon>Dikarya</taxon>
        <taxon>Ascomycota</taxon>
        <taxon>Pezizomycotina</taxon>
        <taxon>Eurotiomycetes</taxon>
        <taxon>Eurotiomycetidae</taxon>
        <taxon>Eurotiales</taxon>
        <taxon>Aspergillaceae</taxon>
        <taxon>Aspergillus</taxon>
        <taxon>Aspergillus subgen. Circumdati</taxon>
    </lineage>
</organism>
<accession>A0A7U2MKZ8</accession>
<dbReference type="InterPro" id="IPR052400">
    <property type="entry name" value="Zn2-C6_fungal_TF"/>
</dbReference>
<name>A0A7U2MKZ8_ASPFN</name>
<evidence type="ECO:0000313" key="7">
    <source>
        <dbReference type="EMBL" id="QRD85686.1"/>
    </source>
</evidence>
<dbReference type="PROSITE" id="PS50048">
    <property type="entry name" value="ZN2_CY6_FUNGAL_2"/>
    <property type="match status" value="1"/>
</dbReference>
<feature type="compositionally biased region" description="Polar residues" evidence="5">
    <location>
        <begin position="428"/>
        <end position="443"/>
    </location>
</feature>
<proteinExistence type="predicted"/>
<dbReference type="GO" id="GO:0009893">
    <property type="term" value="P:positive regulation of metabolic process"/>
    <property type="evidence" value="ECO:0007669"/>
    <property type="project" value="UniProtKB-ARBA"/>
</dbReference>
<dbReference type="AlphaFoldDB" id="A0A7U2MKZ8"/>
<feature type="compositionally biased region" description="Basic and acidic residues" evidence="5">
    <location>
        <begin position="53"/>
        <end position="67"/>
    </location>
</feature>
<dbReference type="InterPro" id="IPR036864">
    <property type="entry name" value="Zn2-C6_fun-type_DNA-bd_sf"/>
</dbReference>
<keyword evidence="3" id="KW-0804">Transcription</keyword>
<evidence type="ECO:0000313" key="8">
    <source>
        <dbReference type="Proteomes" id="UP000596276"/>
    </source>
</evidence>
<keyword evidence="1" id="KW-0805">Transcription regulation</keyword>
<dbReference type="GO" id="GO:0000981">
    <property type="term" value="F:DNA-binding transcription factor activity, RNA polymerase II-specific"/>
    <property type="evidence" value="ECO:0007669"/>
    <property type="project" value="InterPro"/>
</dbReference>
<dbReference type="PANTHER" id="PTHR47657:SF10">
    <property type="entry name" value="ZN(II)2CYS6 TRANSCRIPTION FACTOR (EUROFUNG)"/>
    <property type="match status" value="1"/>
</dbReference>
<gene>
    <name evidence="7" type="ORF">F9C07_2281761</name>
</gene>
<dbReference type="GO" id="GO:0008270">
    <property type="term" value="F:zinc ion binding"/>
    <property type="evidence" value="ECO:0007669"/>
    <property type="project" value="InterPro"/>
</dbReference>
<evidence type="ECO:0000256" key="4">
    <source>
        <dbReference type="ARBA" id="ARBA00023242"/>
    </source>
</evidence>
<dbReference type="Pfam" id="PF11951">
    <property type="entry name" value="Fungal_trans_2"/>
    <property type="match status" value="1"/>
</dbReference>
<dbReference type="SUPFAM" id="SSF57701">
    <property type="entry name" value="Zn2/Cys6 DNA-binding domain"/>
    <property type="match status" value="1"/>
</dbReference>
<reference evidence="8" key="1">
    <citation type="journal article" date="2021" name="G3 (Bethesda)">
        <title>Chromosome assembled and annotated genome sequence of Aspergillus flavus NRRL 3357.</title>
        <authorList>
            <person name="Skerker J.M."/>
            <person name="Pianalto K.M."/>
            <person name="Mondo S.J."/>
            <person name="Yang K."/>
            <person name="Arkin A.P."/>
            <person name="Keller N.P."/>
            <person name="Grigoriev I.V."/>
            <person name="Louise Glass N.L."/>
        </authorList>
    </citation>
    <scope>NUCLEOTIDE SEQUENCE [LARGE SCALE GENOMIC DNA]</scope>
    <source>
        <strain evidence="8">ATCC 200026 / FGSC A1120 / IAM 13836 / NRRL 3357 / JCM 12722 / SRRC 167</strain>
    </source>
</reference>
<protein>
    <recommendedName>
        <fullName evidence="6">Zn(2)-C6 fungal-type domain-containing protein</fullName>
    </recommendedName>
</protein>
<dbReference type="VEuPathDB" id="FungiDB:AFLA_006911"/>
<feature type="region of interest" description="Disordered" evidence="5">
    <location>
        <begin position="53"/>
        <end position="96"/>
    </location>
</feature>
<dbReference type="CDD" id="cd00067">
    <property type="entry name" value="GAL4"/>
    <property type="match status" value="1"/>
</dbReference>
<dbReference type="PROSITE" id="PS00463">
    <property type="entry name" value="ZN2_CY6_FUNGAL_1"/>
    <property type="match status" value="1"/>
</dbReference>
<dbReference type="PANTHER" id="PTHR47657">
    <property type="entry name" value="STEROL REGULATORY ELEMENT-BINDING PROTEIN ECM22"/>
    <property type="match status" value="1"/>
</dbReference>
<dbReference type="Proteomes" id="UP000596276">
    <property type="component" value="Chromosome 3"/>
</dbReference>
<dbReference type="VEuPathDB" id="FungiDB:F9C07_2281761"/>
<evidence type="ECO:0000256" key="3">
    <source>
        <dbReference type="ARBA" id="ARBA00023163"/>
    </source>
</evidence>
<feature type="compositionally biased region" description="Low complexity" evidence="5">
    <location>
        <begin position="68"/>
        <end position="84"/>
    </location>
</feature>
<evidence type="ECO:0000256" key="1">
    <source>
        <dbReference type="ARBA" id="ARBA00023015"/>
    </source>
</evidence>